<sequence>MMQRSSPNILITGTPGCGKSTLSAELAAATGLNYISVNDVAKEQDLYDEYDEENECHVLDEDRVIDELEPKMQEGGQVLNVLFHIIRSIFFRRLIYALFAKQVILDEARESYAPEIVHELKSETLEDLQKNVSDISAWIQQWKATHPT</sequence>
<dbReference type="Pfam" id="PF13238">
    <property type="entry name" value="AAA_18"/>
    <property type="match status" value="1"/>
</dbReference>
<dbReference type="GO" id="GO:0006364">
    <property type="term" value="P:rRNA processing"/>
    <property type="evidence" value="ECO:0007669"/>
    <property type="project" value="UniProtKB-KW"/>
</dbReference>
<reference evidence="7 8" key="1">
    <citation type="submission" date="2018-11" db="EMBL/GenBank/DDBJ databases">
        <authorList>
            <consortium name="Pathogen Informatics"/>
        </authorList>
    </citation>
    <scope>NUCLEOTIDE SEQUENCE [LARGE SCALE GENOMIC DNA]</scope>
</reference>
<accession>A0A3P7R1E2</accession>
<dbReference type="Gene3D" id="3.40.50.300">
    <property type="entry name" value="P-loop containing nucleotide triphosphate hydrolases"/>
    <property type="match status" value="1"/>
</dbReference>
<keyword evidence="3" id="KW-0808">Transferase</keyword>
<keyword evidence="2" id="KW-0698">rRNA processing</keyword>
<evidence type="ECO:0000256" key="3">
    <source>
        <dbReference type="ARBA" id="ARBA00022679"/>
    </source>
</evidence>
<evidence type="ECO:0000256" key="5">
    <source>
        <dbReference type="ARBA" id="ARBA00022777"/>
    </source>
</evidence>
<keyword evidence="8" id="KW-1185">Reference proteome</keyword>
<keyword evidence="5" id="KW-0418">Kinase</keyword>
<protein>
    <recommendedName>
        <fullName evidence="9">Adenylate kinase isoenzyme 6 homolog</fullName>
    </recommendedName>
</protein>
<name>A0A3P7R1E2_DIBLA</name>
<evidence type="ECO:0000256" key="2">
    <source>
        <dbReference type="ARBA" id="ARBA00022552"/>
    </source>
</evidence>
<dbReference type="SUPFAM" id="SSF52540">
    <property type="entry name" value="P-loop containing nucleoside triphosphate hydrolases"/>
    <property type="match status" value="1"/>
</dbReference>
<dbReference type="GO" id="GO:0016887">
    <property type="term" value="F:ATP hydrolysis activity"/>
    <property type="evidence" value="ECO:0007669"/>
    <property type="project" value="InterPro"/>
</dbReference>
<dbReference type="PANTHER" id="PTHR12595:SF0">
    <property type="entry name" value="ADENYLATE KINASE ISOENZYME 6"/>
    <property type="match status" value="1"/>
</dbReference>
<gene>
    <name evidence="7" type="ORF">DILT_LOCUS16727</name>
</gene>
<dbReference type="InterPro" id="IPR027417">
    <property type="entry name" value="P-loop_NTPase"/>
</dbReference>
<dbReference type="InterPro" id="IPR020618">
    <property type="entry name" value="Adenyl_kinase_AK6"/>
</dbReference>
<evidence type="ECO:0008006" key="9">
    <source>
        <dbReference type="Google" id="ProtNLM"/>
    </source>
</evidence>
<evidence type="ECO:0000256" key="4">
    <source>
        <dbReference type="ARBA" id="ARBA00022741"/>
    </source>
</evidence>
<evidence type="ECO:0000313" key="7">
    <source>
        <dbReference type="EMBL" id="VDN35259.1"/>
    </source>
</evidence>
<evidence type="ECO:0000256" key="1">
    <source>
        <dbReference type="ARBA" id="ARBA00022517"/>
    </source>
</evidence>
<keyword evidence="6" id="KW-0067">ATP-binding</keyword>
<dbReference type="GO" id="GO:0005524">
    <property type="term" value="F:ATP binding"/>
    <property type="evidence" value="ECO:0007669"/>
    <property type="project" value="UniProtKB-KW"/>
</dbReference>
<proteinExistence type="predicted"/>
<dbReference type="AlphaFoldDB" id="A0A3P7R1E2"/>
<dbReference type="OrthoDB" id="10251185at2759"/>
<organism evidence="7 8">
    <name type="scientific">Dibothriocephalus latus</name>
    <name type="common">Fish tapeworm</name>
    <name type="synonym">Diphyllobothrium latum</name>
    <dbReference type="NCBI Taxonomy" id="60516"/>
    <lineage>
        <taxon>Eukaryota</taxon>
        <taxon>Metazoa</taxon>
        <taxon>Spiralia</taxon>
        <taxon>Lophotrochozoa</taxon>
        <taxon>Platyhelminthes</taxon>
        <taxon>Cestoda</taxon>
        <taxon>Eucestoda</taxon>
        <taxon>Diphyllobothriidea</taxon>
        <taxon>Diphyllobothriidae</taxon>
        <taxon>Dibothriocephalus</taxon>
    </lineage>
</organism>
<evidence type="ECO:0000313" key="8">
    <source>
        <dbReference type="Proteomes" id="UP000281553"/>
    </source>
</evidence>
<dbReference type="Proteomes" id="UP000281553">
    <property type="component" value="Unassembled WGS sequence"/>
</dbReference>
<dbReference type="GO" id="GO:0005737">
    <property type="term" value="C:cytoplasm"/>
    <property type="evidence" value="ECO:0007669"/>
    <property type="project" value="TreeGrafter"/>
</dbReference>
<dbReference type="PANTHER" id="PTHR12595">
    <property type="entry name" value="POS9-ACTIVATING FACTOR FAP7-RELATED"/>
    <property type="match status" value="1"/>
</dbReference>
<evidence type="ECO:0000256" key="6">
    <source>
        <dbReference type="ARBA" id="ARBA00022840"/>
    </source>
</evidence>
<dbReference type="GO" id="GO:0004017">
    <property type="term" value="F:AMP kinase activity"/>
    <property type="evidence" value="ECO:0007669"/>
    <property type="project" value="InterPro"/>
</dbReference>
<dbReference type="GO" id="GO:0005634">
    <property type="term" value="C:nucleus"/>
    <property type="evidence" value="ECO:0007669"/>
    <property type="project" value="TreeGrafter"/>
</dbReference>
<keyword evidence="1" id="KW-0690">Ribosome biogenesis</keyword>
<keyword evidence="4" id="KW-0547">Nucleotide-binding</keyword>
<dbReference type="EMBL" id="UYRU01086735">
    <property type="protein sequence ID" value="VDN35259.1"/>
    <property type="molecule type" value="Genomic_DNA"/>
</dbReference>